<comment type="similarity">
    <text evidence="1">Belongs to the arrestin family.</text>
</comment>
<evidence type="ECO:0000259" key="2">
    <source>
        <dbReference type="SMART" id="SM01017"/>
    </source>
</evidence>
<evidence type="ECO:0000313" key="3">
    <source>
        <dbReference type="EMBL" id="KAG7481300.1"/>
    </source>
</evidence>
<dbReference type="Pfam" id="PF02752">
    <property type="entry name" value="Arrestin_C"/>
    <property type="match status" value="1"/>
</dbReference>
<protein>
    <recommendedName>
        <fullName evidence="2">Arrestin C-terminal-like domain-containing protein</fullName>
    </recommendedName>
</protein>
<dbReference type="SMART" id="SM01017">
    <property type="entry name" value="Arrestin_C"/>
    <property type="match status" value="1"/>
</dbReference>
<keyword evidence="4" id="KW-1185">Reference proteome</keyword>
<proteinExistence type="inferred from homology"/>
<reference evidence="3" key="1">
    <citation type="submission" date="2021-01" db="EMBL/GenBank/DDBJ databases">
        <authorList>
            <person name="Zahm M."/>
            <person name="Roques C."/>
            <person name="Cabau C."/>
            <person name="Klopp C."/>
            <person name="Donnadieu C."/>
            <person name="Jouanno E."/>
            <person name="Lampietro C."/>
            <person name="Louis A."/>
            <person name="Herpin A."/>
            <person name="Echchiki A."/>
            <person name="Berthelot C."/>
            <person name="Parey E."/>
            <person name="Roest-Crollius H."/>
            <person name="Braasch I."/>
            <person name="Postlethwait J."/>
            <person name="Bobe J."/>
            <person name="Montfort J."/>
            <person name="Bouchez O."/>
            <person name="Begum T."/>
            <person name="Mejri S."/>
            <person name="Adams A."/>
            <person name="Chen W.-J."/>
            <person name="Guiguen Y."/>
        </authorList>
    </citation>
    <scope>NUCLEOTIDE SEQUENCE</scope>
    <source>
        <strain evidence="3">YG-15Mar2019-1</strain>
        <tissue evidence="3">Brain</tissue>
    </source>
</reference>
<name>A0A9D3QDD0_MEGAT</name>
<dbReference type="OrthoDB" id="2333384at2759"/>
<dbReference type="GO" id="GO:0005737">
    <property type="term" value="C:cytoplasm"/>
    <property type="evidence" value="ECO:0007669"/>
    <property type="project" value="TreeGrafter"/>
</dbReference>
<sequence length="320" mass="35544">MSSTVKNISISYDAINELNTFSSGDFITGRIILELAKDAEINSLSVKAKGKTEVLWTEHHNKNTVTYHAKEKYFSILQHVLQKQSGGDHGARLTDQCGETYSNVIVAGSHVYPFTFQIPHGDMPSSFNGVHGKVIYTLEAKLSRSMRLPSKTKATFNFVSKPDMSNPQLMSPQYGTKSKKMKLFTSGNASINISTERMGYMQGEGLKIMVEIENSSSRALAPKYAIYQKQSFFARGKRRVSTNDILKEVGEPVPPSTNQKITKVLNIPPDLPTSILKCPILKVEYKLKVYLDVPYATDPEIKVPLVILAPDGFSQFPAQS</sequence>
<dbReference type="PANTHER" id="PTHR11188:SF135">
    <property type="entry name" value="ARRESTIN DOMAIN CONTAINING 3-LIKE-RELATED"/>
    <property type="match status" value="1"/>
</dbReference>
<comment type="caution">
    <text evidence="3">The sequence shown here is derived from an EMBL/GenBank/DDBJ whole genome shotgun (WGS) entry which is preliminary data.</text>
</comment>
<dbReference type="GO" id="GO:0015031">
    <property type="term" value="P:protein transport"/>
    <property type="evidence" value="ECO:0007669"/>
    <property type="project" value="TreeGrafter"/>
</dbReference>
<dbReference type="InterPro" id="IPR011021">
    <property type="entry name" value="Arrestin-like_N"/>
</dbReference>
<dbReference type="Gene3D" id="2.60.40.640">
    <property type="match status" value="2"/>
</dbReference>
<feature type="domain" description="Arrestin C-terminal-like" evidence="2">
    <location>
        <begin position="185"/>
        <end position="312"/>
    </location>
</feature>
<dbReference type="PANTHER" id="PTHR11188">
    <property type="entry name" value="ARRESTIN DOMAIN CONTAINING PROTEIN"/>
    <property type="match status" value="1"/>
</dbReference>
<dbReference type="AlphaFoldDB" id="A0A9D3QDD0"/>
<dbReference type="SUPFAM" id="SSF81296">
    <property type="entry name" value="E set domains"/>
    <property type="match status" value="2"/>
</dbReference>
<dbReference type="InterPro" id="IPR014752">
    <property type="entry name" value="Arrestin-like_C"/>
</dbReference>
<dbReference type="InterPro" id="IPR014756">
    <property type="entry name" value="Ig_E-set"/>
</dbReference>
<dbReference type="InterPro" id="IPR011022">
    <property type="entry name" value="Arrestin_C-like"/>
</dbReference>
<dbReference type="GO" id="GO:0005886">
    <property type="term" value="C:plasma membrane"/>
    <property type="evidence" value="ECO:0007669"/>
    <property type="project" value="TreeGrafter"/>
</dbReference>
<dbReference type="InterPro" id="IPR050357">
    <property type="entry name" value="Arrestin_domain-protein"/>
</dbReference>
<gene>
    <name evidence="3" type="ORF">MATL_G00065260</name>
</gene>
<evidence type="ECO:0000256" key="1">
    <source>
        <dbReference type="ARBA" id="ARBA00005298"/>
    </source>
</evidence>
<dbReference type="GO" id="GO:0007399">
    <property type="term" value="P:nervous system development"/>
    <property type="evidence" value="ECO:0007669"/>
    <property type="project" value="UniProtKB-ARBA"/>
</dbReference>
<evidence type="ECO:0000313" key="4">
    <source>
        <dbReference type="Proteomes" id="UP001046870"/>
    </source>
</evidence>
<dbReference type="Pfam" id="PF00339">
    <property type="entry name" value="Arrestin_N"/>
    <property type="match status" value="1"/>
</dbReference>
<accession>A0A9D3QDD0</accession>
<organism evidence="3 4">
    <name type="scientific">Megalops atlanticus</name>
    <name type="common">Tarpon</name>
    <name type="synonym">Clupea gigantea</name>
    <dbReference type="NCBI Taxonomy" id="7932"/>
    <lineage>
        <taxon>Eukaryota</taxon>
        <taxon>Metazoa</taxon>
        <taxon>Chordata</taxon>
        <taxon>Craniata</taxon>
        <taxon>Vertebrata</taxon>
        <taxon>Euteleostomi</taxon>
        <taxon>Actinopterygii</taxon>
        <taxon>Neopterygii</taxon>
        <taxon>Teleostei</taxon>
        <taxon>Elopiformes</taxon>
        <taxon>Megalopidae</taxon>
        <taxon>Megalops</taxon>
    </lineage>
</organism>
<dbReference type="Proteomes" id="UP001046870">
    <property type="component" value="Chromosome 4"/>
</dbReference>
<dbReference type="EMBL" id="JAFDVH010000004">
    <property type="protein sequence ID" value="KAG7481300.1"/>
    <property type="molecule type" value="Genomic_DNA"/>
</dbReference>